<protein>
    <recommendedName>
        <fullName evidence="1">ISXO2-like transposase domain-containing protein</fullName>
    </recommendedName>
</protein>
<reference evidence="2 3" key="2">
    <citation type="submission" date="2014-03" db="EMBL/GenBank/DDBJ databases">
        <title>The Genome Sequence of Anncaliia algerae insect isolate PRA339.</title>
        <authorList>
            <consortium name="The Broad Institute Genome Sequencing Platform"/>
            <consortium name="The Broad Institute Genome Sequencing Center for Infectious Disease"/>
            <person name="Cuomo C."/>
            <person name="Becnel J."/>
            <person name="Sanscrainte N."/>
            <person name="Walker B."/>
            <person name="Young S.K."/>
            <person name="Zeng Q."/>
            <person name="Gargeya S."/>
            <person name="Fitzgerald M."/>
            <person name="Haas B."/>
            <person name="Abouelleil A."/>
            <person name="Alvarado L."/>
            <person name="Arachchi H.M."/>
            <person name="Berlin A.M."/>
            <person name="Chapman S.B."/>
            <person name="Dewar J."/>
            <person name="Goldberg J."/>
            <person name="Griggs A."/>
            <person name="Gujja S."/>
            <person name="Hansen M."/>
            <person name="Howarth C."/>
            <person name="Imamovic A."/>
            <person name="Larimer J."/>
            <person name="McCowan C."/>
            <person name="Murphy C."/>
            <person name="Neiman D."/>
            <person name="Pearson M."/>
            <person name="Priest M."/>
            <person name="Roberts A."/>
            <person name="Saif S."/>
            <person name="Shea T."/>
            <person name="Sisk P."/>
            <person name="Sykes S."/>
            <person name="Wortman J."/>
            <person name="Nusbaum C."/>
            <person name="Birren B."/>
        </authorList>
    </citation>
    <scope>NUCLEOTIDE SEQUENCE [LARGE SCALE GENOMIC DNA]</scope>
    <source>
        <strain evidence="2 3">PRA339</strain>
    </source>
</reference>
<dbReference type="AlphaFoldDB" id="A0A059F352"/>
<dbReference type="HOGENOM" id="CLU_044348_6_1_1"/>
<proteinExistence type="predicted"/>
<feature type="domain" description="ISXO2-like transposase" evidence="1">
    <location>
        <begin position="11"/>
        <end position="97"/>
    </location>
</feature>
<dbReference type="PANTHER" id="PTHR47163">
    <property type="entry name" value="DDE_TNP_IS1595 DOMAIN-CONTAINING PROTEIN"/>
    <property type="match status" value="1"/>
</dbReference>
<accession>A0A059F352</accession>
<keyword evidence="3" id="KW-1185">Reference proteome</keyword>
<dbReference type="EMBL" id="KK365139">
    <property type="protein sequence ID" value="KCZ81605.1"/>
    <property type="molecule type" value="Genomic_DNA"/>
</dbReference>
<organism evidence="2 3">
    <name type="scientific">Anncaliia algerae PRA339</name>
    <dbReference type="NCBI Taxonomy" id="1288291"/>
    <lineage>
        <taxon>Eukaryota</taxon>
        <taxon>Fungi</taxon>
        <taxon>Fungi incertae sedis</taxon>
        <taxon>Microsporidia</taxon>
        <taxon>Tubulinosematoidea</taxon>
        <taxon>Tubulinosematidae</taxon>
        <taxon>Anncaliia</taxon>
    </lineage>
</organism>
<sequence>MTNKENNFFILTQIILENVELGSIIYSDCWRGYVNLNNLGYEHFTVNHSEYFVNPINYCSTQTIEGLWSVFKRKFRSRYINQNNDLSLYFAEFAFKRKYKDQAFEKILENLKDSLNKIQF</sequence>
<name>A0A059F352_9MICR</name>
<dbReference type="PANTHER" id="PTHR47163:SF2">
    <property type="entry name" value="SI:DKEY-17M8.2"/>
    <property type="match status" value="1"/>
</dbReference>
<dbReference type="VEuPathDB" id="MicrosporidiaDB:H312_00929"/>
<dbReference type="InterPro" id="IPR053164">
    <property type="entry name" value="IS1016-like_transposase"/>
</dbReference>
<dbReference type="OrthoDB" id="8597234at2759"/>
<reference evidence="3" key="1">
    <citation type="submission" date="2013-02" db="EMBL/GenBank/DDBJ databases">
        <authorList>
            <consortium name="The Broad Institute Genome Sequencing Platform"/>
            <person name="Cuomo C."/>
            <person name="Becnel J."/>
            <person name="Sanscrainte N."/>
            <person name="Walker B."/>
            <person name="Young S.K."/>
            <person name="Zeng Q."/>
            <person name="Gargeya S."/>
            <person name="Fitzgerald M."/>
            <person name="Haas B."/>
            <person name="Abouelleil A."/>
            <person name="Alvarado L."/>
            <person name="Arachchi H.M."/>
            <person name="Berlin A.M."/>
            <person name="Chapman S.B."/>
            <person name="Dewar J."/>
            <person name="Goldberg J."/>
            <person name="Griggs A."/>
            <person name="Gujja S."/>
            <person name="Hansen M."/>
            <person name="Howarth C."/>
            <person name="Imamovic A."/>
            <person name="Larimer J."/>
            <person name="McCowan C."/>
            <person name="Murphy C."/>
            <person name="Neiman D."/>
            <person name="Pearson M."/>
            <person name="Priest M."/>
            <person name="Roberts A."/>
            <person name="Saif S."/>
            <person name="Shea T."/>
            <person name="Sisk P."/>
            <person name="Sykes S."/>
            <person name="Wortman J."/>
            <person name="Nusbaum C."/>
            <person name="Birren B."/>
        </authorList>
    </citation>
    <scope>NUCLEOTIDE SEQUENCE [LARGE SCALE GENOMIC DNA]</scope>
    <source>
        <strain evidence="3">PRA339</strain>
    </source>
</reference>
<dbReference type="InterPro" id="IPR024445">
    <property type="entry name" value="Tnp_ISXO2-like"/>
</dbReference>
<gene>
    <name evidence="2" type="ORF">H312_00929</name>
</gene>
<evidence type="ECO:0000259" key="1">
    <source>
        <dbReference type="Pfam" id="PF12762"/>
    </source>
</evidence>
<evidence type="ECO:0000313" key="3">
    <source>
        <dbReference type="Proteomes" id="UP000030655"/>
    </source>
</evidence>
<dbReference type="Pfam" id="PF12762">
    <property type="entry name" value="DDE_Tnp_IS1595"/>
    <property type="match status" value="1"/>
</dbReference>
<evidence type="ECO:0000313" key="2">
    <source>
        <dbReference type="EMBL" id="KCZ81605.1"/>
    </source>
</evidence>
<dbReference type="Proteomes" id="UP000030655">
    <property type="component" value="Unassembled WGS sequence"/>
</dbReference>